<dbReference type="SUPFAM" id="SSF55821">
    <property type="entry name" value="YrdC/RibB"/>
    <property type="match status" value="1"/>
</dbReference>
<keyword evidence="7" id="KW-1185">Reference proteome</keyword>
<evidence type="ECO:0000256" key="1">
    <source>
        <dbReference type="ARBA" id="ARBA00002284"/>
    </source>
</evidence>
<evidence type="ECO:0000313" key="6">
    <source>
        <dbReference type="EMBL" id="PYE14391.1"/>
    </source>
</evidence>
<dbReference type="Gene3D" id="3.90.870.10">
    <property type="entry name" value="DHBP synthase"/>
    <property type="match status" value="1"/>
</dbReference>
<sequence>MTSTPQGPALADSRRNELLLSFRQSGMAIVIDGVGESFRADLVAPAETVDGRQVAKMIEYSSGLVCAAVTDSHAARLELPDIPTASNKGDANRRFSVAVDAADGVTTGISARDRALTLGVLASTDSRPADLTRPGHVMVLRADPAGRGQAAAALRLCHLASLPRVAAIAPLMFDENDQIANREHTQMLAAILEIPVIDSADTRWNATAHGTQGEWKLSVFDADCDVVCVRAFGRLEGDAVPLIGIRGRCLDSEVGGSAACRCGLEAAAWTRTVEQHGAGAILVYRDRYQRCVDRPAAELARMRFEQTKVLARMLGIYRYRIFGPLVGGGTQPAAYRGPRSANSTVMSDLMDFTDGSDPYIQRAV</sequence>
<evidence type="ECO:0000256" key="3">
    <source>
        <dbReference type="ARBA" id="ARBA00012153"/>
    </source>
</evidence>
<keyword evidence="5" id="KW-0479">Metal-binding</keyword>
<evidence type="ECO:0000256" key="5">
    <source>
        <dbReference type="ARBA" id="ARBA00022723"/>
    </source>
</evidence>
<reference evidence="6 7" key="1">
    <citation type="submission" date="2018-06" db="EMBL/GenBank/DDBJ databases">
        <title>Genomic Encyclopedia of Type Strains, Phase IV (KMG-IV): sequencing the most valuable type-strain genomes for metagenomic binning, comparative biology and taxonomic classification.</title>
        <authorList>
            <person name="Goeker M."/>
        </authorList>
    </citation>
    <scope>NUCLEOTIDE SEQUENCE [LARGE SCALE GENOMIC DNA]</scope>
    <source>
        <strain evidence="6 7">DSM 45521</strain>
    </source>
</reference>
<dbReference type="InterPro" id="IPR017945">
    <property type="entry name" value="DHBP_synth_RibB-like_a/b_dom"/>
</dbReference>
<dbReference type="Pfam" id="PF00926">
    <property type="entry name" value="DHBP_synthase"/>
    <property type="match status" value="1"/>
</dbReference>
<name>A0A318RHZ3_WILLI</name>
<dbReference type="GO" id="GO:0008686">
    <property type="term" value="F:3,4-dihydroxy-2-butanone-4-phosphate synthase activity"/>
    <property type="evidence" value="ECO:0007669"/>
    <property type="project" value="UniProtKB-EC"/>
</dbReference>
<keyword evidence="6" id="KW-0378">Hydrolase</keyword>
<dbReference type="GO" id="GO:0046872">
    <property type="term" value="F:metal ion binding"/>
    <property type="evidence" value="ECO:0007669"/>
    <property type="project" value="UniProtKB-KW"/>
</dbReference>
<dbReference type="Proteomes" id="UP000247591">
    <property type="component" value="Unassembled WGS sequence"/>
</dbReference>
<accession>A0A318RHZ3</accession>
<comment type="pathway">
    <text evidence="2">Cofactor biosynthesis; riboflavin biosynthesis; 2-hydroxy-3-oxobutyl phosphate from D-ribulose 5-phosphate: step 1/1.</text>
</comment>
<comment type="caution">
    <text evidence="6">The sequence shown here is derived from an EMBL/GenBank/DDBJ whole genome shotgun (WGS) entry which is preliminary data.</text>
</comment>
<evidence type="ECO:0000256" key="4">
    <source>
        <dbReference type="ARBA" id="ARBA00022619"/>
    </source>
</evidence>
<protein>
    <recommendedName>
        <fullName evidence="3">3,4-dihydroxy-2-butanone-4-phosphate synthase</fullName>
        <ecNumber evidence="3">4.1.99.12</ecNumber>
    </recommendedName>
</protein>
<evidence type="ECO:0000256" key="2">
    <source>
        <dbReference type="ARBA" id="ARBA00004904"/>
    </source>
</evidence>
<dbReference type="AlphaFoldDB" id="A0A318RHZ3"/>
<dbReference type="EC" id="4.1.99.12" evidence="3"/>
<dbReference type="PANTHER" id="PTHR21327:SF18">
    <property type="entry name" value="3,4-DIHYDROXY-2-BUTANONE 4-PHOSPHATE SYNTHASE"/>
    <property type="match status" value="1"/>
</dbReference>
<dbReference type="GO" id="GO:0016787">
    <property type="term" value="F:hydrolase activity"/>
    <property type="evidence" value="ECO:0007669"/>
    <property type="project" value="UniProtKB-KW"/>
</dbReference>
<dbReference type="InterPro" id="IPR000422">
    <property type="entry name" value="DHBP_synthase_RibB"/>
</dbReference>
<dbReference type="RefSeq" id="WP_110471538.1">
    <property type="nucleotide sequence ID" value="NZ_QJSP01000013.1"/>
</dbReference>
<dbReference type="OrthoDB" id="3627010at2"/>
<dbReference type="UniPathway" id="UPA00275">
    <property type="reaction ID" value="UER00399"/>
</dbReference>
<dbReference type="EMBL" id="QJSP01000013">
    <property type="protein sequence ID" value="PYE14391.1"/>
    <property type="molecule type" value="Genomic_DNA"/>
</dbReference>
<dbReference type="GO" id="GO:0005829">
    <property type="term" value="C:cytosol"/>
    <property type="evidence" value="ECO:0007669"/>
    <property type="project" value="TreeGrafter"/>
</dbReference>
<gene>
    <name evidence="6" type="ORF">DFR67_113185</name>
</gene>
<dbReference type="GO" id="GO:0009231">
    <property type="term" value="P:riboflavin biosynthetic process"/>
    <property type="evidence" value="ECO:0007669"/>
    <property type="project" value="UniProtKB-UniPathway"/>
</dbReference>
<keyword evidence="4" id="KW-0686">Riboflavin biosynthesis</keyword>
<organism evidence="6 7">
    <name type="scientific">Williamsia limnetica</name>
    <dbReference type="NCBI Taxonomy" id="882452"/>
    <lineage>
        <taxon>Bacteria</taxon>
        <taxon>Bacillati</taxon>
        <taxon>Actinomycetota</taxon>
        <taxon>Actinomycetes</taxon>
        <taxon>Mycobacteriales</taxon>
        <taxon>Nocardiaceae</taxon>
        <taxon>Williamsia</taxon>
    </lineage>
</organism>
<comment type="function">
    <text evidence="1">Catalyzes the conversion of D-ribulose 5-phosphate to formate and 3,4-dihydroxy-2-butanone 4-phosphate.</text>
</comment>
<proteinExistence type="predicted"/>
<evidence type="ECO:0000313" key="7">
    <source>
        <dbReference type="Proteomes" id="UP000247591"/>
    </source>
</evidence>
<dbReference type="PANTHER" id="PTHR21327">
    <property type="entry name" value="GTP CYCLOHYDROLASE II-RELATED"/>
    <property type="match status" value="1"/>
</dbReference>